<name>A0A024T8P6_9STRA</name>
<sequence length="52" mass="6008">MSPGYDNSFIVWVYQNTPVKVGTMSGYRATLRWYYKREDVAMPVENAPSNCN</sequence>
<proteinExistence type="predicted"/>
<gene>
    <name evidence="1" type="ORF">H310_15184</name>
</gene>
<dbReference type="AlphaFoldDB" id="A0A024T8P6"/>
<reference evidence="1" key="1">
    <citation type="submission" date="2013-12" db="EMBL/GenBank/DDBJ databases">
        <title>The Genome Sequence of Aphanomyces invadans NJM9701.</title>
        <authorList>
            <consortium name="The Broad Institute Genomics Platform"/>
            <person name="Russ C."/>
            <person name="Tyler B."/>
            <person name="van West P."/>
            <person name="Dieguez-Uribeondo J."/>
            <person name="Young S.K."/>
            <person name="Zeng Q."/>
            <person name="Gargeya S."/>
            <person name="Fitzgerald M."/>
            <person name="Abouelleil A."/>
            <person name="Alvarado L."/>
            <person name="Chapman S.B."/>
            <person name="Gainer-Dewar J."/>
            <person name="Goldberg J."/>
            <person name="Griggs A."/>
            <person name="Gujja S."/>
            <person name="Hansen M."/>
            <person name="Howarth C."/>
            <person name="Imamovic A."/>
            <person name="Ireland A."/>
            <person name="Larimer J."/>
            <person name="McCowan C."/>
            <person name="Murphy C."/>
            <person name="Pearson M."/>
            <person name="Poon T.W."/>
            <person name="Priest M."/>
            <person name="Roberts A."/>
            <person name="Saif S."/>
            <person name="Shea T."/>
            <person name="Sykes S."/>
            <person name="Wortman J."/>
            <person name="Nusbaum C."/>
            <person name="Birren B."/>
        </authorList>
    </citation>
    <scope>NUCLEOTIDE SEQUENCE [LARGE SCALE GENOMIC DNA]</scope>
    <source>
        <strain evidence="1">NJM9701</strain>
    </source>
</reference>
<evidence type="ECO:0000313" key="1">
    <source>
        <dbReference type="EMBL" id="ETV89976.1"/>
    </source>
</evidence>
<accession>A0A024T8P6</accession>
<organism evidence="1">
    <name type="scientific">Aphanomyces invadans</name>
    <dbReference type="NCBI Taxonomy" id="157072"/>
    <lineage>
        <taxon>Eukaryota</taxon>
        <taxon>Sar</taxon>
        <taxon>Stramenopiles</taxon>
        <taxon>Oomycota</taxon>
        <taxon>Saprolegniomycetes</taxon>
        <taxon>Saprolegniales</taxon>
        <taxon>Verrucalvaceae</taxon>
        <taxon>Aphanomyces</taxon>
    </lineage>
</organism>
<protein>
    <submittedName>
        <fullName evidence="1">Uncharacterized protein</fullName>
    </submittedName>
</protein>
<dbReference type="VEuPathDB" id="FungiDB:H310_15184"/>
<dbReference type="GeneID" id="20092234"/>
<dbReference type="RefSeq" id="XP_008881392.1">
    <property type="nucleotide sequence ID" value="XM_008883170.1"/>
</dbReference>
<dbReference type="EMBL" id="KI914161">
    <property type="protein sequence ID" value="ETV89976.1"/>
    <property type="molecule type" value="Genomic_DNA"/>
</dbReference>